<feature type="transmembrane region" description="Helical" evidence="6">
    <location>
        <begin position="332"/>
        <end position="359"/>
    </location>
</feature>
<keyword evidence="5 6" id="KW-0472">Membrane</keyword>
<dbReference type="Gene3D" id="2.60.40.1250">
    <property type="entry name" value="Thiol:disulfide interchange protein DsbD, N-terminal domain"/>
    <property type="match status" value="1"/>
</dbReference>
<feature type="transmembrane region" description="Helical" evidence="6">
    <location>
        <begin position="289"/>
        <end position="311"/>
    </location>
</feature>
<dbReference type="SUPFAM" id="SSF52833">
    <property type="entry name" value="Thioredoxin-like"/>
    <property type="match status" value="1"/>
</dbReference>
<dbReference type="InterPro" id="IPR003834">
    <property type="entry name" value="Cyt_c_assmbl_TM_dom"/>
</dbReference>
<sequence length="606" mass="62794">MTTRAFGTALAAIAATASIAAAQIGGASTMPEAKDIVQVSAAPVTIAAGGRATARVTLTIRDGWHVNANPPALDYLIPTVVKLANEDGFTAGAVKYPAAKKEKLSFEEAPLLVYDRTAVIMLPITAAAGAAAGAHALHGTVQFQSCNNEVCLAPATIPFQIAVTVSGTAAVTTTPDTTHAPATSGATTPGDGFVTAPPAGANTGAASSAGFIFFLGLFLSGLALNLTPCVYPMLGVTVSIFGSKKGGSPAQVFGLAALYVLGMAVMYTSLGVAAAFSGGLFGGLLQNPIVLTAIGALFVALSLSMFGLYSLQPPPWLLERLGGTGGTSALGTFLSGLVVGVFAAPCIGPPVVALLGLVGAKGDPWFGFTTFFTLAMGLGAPYLVLGTFSGLLSRLPRSGEWLIWVERLFGVLLFSIGAYYLLLAFAPKLAPWVTPVALLAGGIYLGFLERSAAARAGFRRLKWAVGTLAIAAGITLVATKPSEGVVFAAFDEAAFNASLKSGAPVVLDFTASWCGACHDLEKKTFTNPRVRDAMRPFRAYRVDLTHYDSPEADRWRRDYKIRGLPTVVFIAPDGREVPGIRVEGFLPPTDFLERVRRASGARASVE</sequence>
<dbReference type="InterPro" id="IPR036249">
    <property type="entry name" value="Thioredoxin-like_sf"/>
</dbReference>
<reference evidence="9" key="1">
    <citation type="submission" date="2020-07" db="EMBL/GenBank/DDBJ databases">
        <title>Huge and variable diversity of episymbiotic CPR bacteria and DPANN archaea in groundwater ecosystems.</title>
        <authorList>
            <person name="He C.Y."/>
            <person name="Keren R."/>
            <person name="Whittaker M."/>
            <person name="Farag I.F."/>
            <person name="Doudna J."/>
            <person name="Cate J.H.D."/>
            <person name="Banfield J.F."/>
        </authorList>
    </citation>
    <scope>NUCLEOTIDE SEQUENCE</scope>
    <source>
        <strain evidence="9">NC_groundwater_928_Pr1_S-0.2um_72_17</strain>
    </source>
</reference>
<feature type="transmembrane region" description="Helical" evidence="6">
    <location>
        <begin position="211"/>
        <end position="231"/>
    </location>
</feature>
<dbReference type="GO" id="GO:0005886">
    <property type="term" value="C:plasma membrane"/>
    <property type="evidence" value="ECO:0007669"/>
    <property type="project" value="UniProtKB-SubCell"/>
</dbReference>
<evidence type="ECO:0000256" key="2">
    <source>
        <dbReference type="ARBA" id="ARBA00022475"/>
    </source>
</evidence>
<dbReference type="GO" id="GO:0015035">
    <property type="term" value="F:protein-disulfide reductase activity"/>
    <property type="evidence" value="ECO:0007669"/>
    <property type="project" value="TreeGrafter"/>
</dbReference>
<name>A0A9D6L535_UNCEI</name>
<dbReference type="Pfam" id="PF13098">
    <property type="entry name" value="Thioredoxin_2"/>
    <property type="match status" value="1"/>
</dbReference>
<evidence type="ECO:0000313" key="10">
    <source>
        <dbReference type="Proteomes" id="UP000807850"/>
    </source>
</evidence>
<dbReference type="InterPro" id="IPR012336">
    <property type="entry name" value="Thioredoxin-like_fold"/>
</dbReference>
<evidence type="ECO:0000256" key="6">
    <source>
        <dbReference type="SAM" id="Phobius"/>
    </source>
</evidence>
<keyword evidence="3 6" id="KW-0812">Transmembrane</keyword>
<evidence type="ECO:0000256" key="7">
    <source>
        <dbReference type="SAM" id="SignalP"/>
    </source>
</evidence>
<feature type="signal peptide" evidence="7">
    <location>
        <begin position="1"/>
        <end position="22"/>
    </location>
</feature>
<dbReference type="Pfam" id="PF02683">
    <property type="entry name" value="DsbD_TM"/>
    <property type="match status" value="1"/>
</dbReference>
<keyword evidence="4 6" id="KW-1133">Transmembrane helix</keyword>
<dbReference type="Gene3D" id="3.40.30.10">
    <property type="entry name" value="Glutaredoxin"/>
    <property type="match status" value="1"/>
</dbReference>
<dbReference type="AlphaFoldDB" id="A0A9D6L535"/>
<evidence type="ECO:0000313" key="9">
    <source>
        <dbReference type="EMBL" id="MBI3539997.1"/>
    </source>
</evidence>
<evidence type="ECO:0000256" key="3">
    <source>
        <dbReference type="ARBA" id="ARBA00022692"/>
    </source>
</evidence>
<gene>
    <name evidence="9" type="ORF">HY076_06970</name>
</gene>
<feature type="transmembrane region" description="Helical" evidence="6">
    <location>
        <begin position="404"/>
        <end position="423"/>
    </location>
</feature>
<feature type="transmembrane region" description="Helical" evidence="6">
    <location>
        <begin position="429"/>
        <end position="448"/>
    </location>
</feature>
<dbReference type="PROSITE" id="PS51352">
    <property type="entry name" value="THIOREDOXIN_2"/>
    <property type="match status" value="1"/>
</dbReference>
<dbReference type="GO" id="GO:0017004">
    <property type="term" value="P:cytochrome complex assembly"/>
    <property type="evidence" value="ECO:0007669"/>
    <property type="project" value="InterPro"/>
</dbReference>
<dbReference type="PROSITE" id="PS00194">
    <property type="entry name" value="THIOREDOXIN_1"/>
    <property type="match status" value="1"/>
</dbReference>
<dbReference type="InterPro" id="IPR017937">
    <property type="entry name" value="Thioredoxin_CS"/>
</dbReference>
<accession>A0A9D6L535</accession>
<feature type="transmembrane region" description="Helical" evidence="6">
    <location>
        <begin position="365"/>
        <end position="392"/>
    </location>
</feature>
<dbReference type="Pfam" id="PF11412">
    <property type="entry name" value="DsbD_N"/>
    <property type="match status" value="1"/>
</dbReference>
<feature type="chain" id="PRO_5039654197" evidence="7">
    <location>
        <begin position="23"/>
        <end position="606"/>
    </location>
</feature>
<evidence type="ECO:0000259" key="8">
    <source>
        <dbReference type="PROSITE" id="PS51352"/>
    </source>
</evidence>
<keyword evidence="2" id="KW-1003">Cell membrane</keyword>
<dbReference type="EMBL" id="JACQAY010000228">
    <property type="protein sequence ID" value="MBI3539997.1"/>
    <property type="molecule type" value="Genomic_DNA"/>
</dbReference>
<organism evidence="9 10">
    <name type="scientific">Eiseniibacteriota bacterium</name>
    <dbReference type="NCBI Taxonomy" id="2212470"/>
    <lineage>
        <taxon>Bacteria</taxon>
        <taxon>Candidatus Eiseniibacteriota</taxon>
    </lineage>
</organism>
<evidence type="ECO:0000256" key="5">
    <source>
        <dbReference type="ARBA" id="ARBA00023136"/>
    </source>
</evidence>
<feature type="domain" description="Thioredoxin" evidence="8">
    <location>
        <begin position="465"/>
        <end position="600"/>
    </location>
</feature>
<dbReference type="InterPro" id="IPR013766">
    <property type="entry name" value="Thioredoxin_domain"/>
</dbReference>
<dbReference type="PANTHER" id="PTHR32234:SF0">
    <property type="entry name" value="THIOL:DISULFIDE INTERCHANGE PROTEIN DSBD"/>
    <property type="match status" value="1"/>
</dbReference>
<comment type="caution">
    <text evidence="9">The sequence shown here is derived from an EMBL/GenBank/DDBJ whole genome shotgun (WGS) entry which is preliminary data.</text>
</comment>
<keyword evidence="7" id="KW-0732">Signal</keyword>
<protein>
    <submittedName>
        <fullName evidence="9">Thioredoxin fold domain-containing protein</fullName>
    </submittedName>
</protein>
<evidence type="ECO:0000256" key="1">
    <source>
        <dbReference type="ARBA" id="ARBA00004651"/>
    </source>
</evidence>
<dbReference type="Proteomes" id="UP000807850">
    <property type="component" value="Unassembled WGS sequence"/>
</dbReference>
<feature type="transmembrane region" description="Helical" evidence="6">
    <location>
        <begin position="460"/>
        <end position="478"/>
    </location>
</feature>
<comment type="subcellular location">
    <subcellularLocation>
        <location evidence="1">Cell membrane</location>
        <topology evidence="1">Multi-pass membrane protein</topology>
    </subcellularLocation>
</comment>
<dbReference type="InterPro" id="IPR036929">
    <property type="entry name" value="DsbDN_sf"/>
</dbReference>
<dbReference type="PANTHER" id="PTHR32234">
    <property type="entry name" value="THIOL:DISULFIDE INTERCHANGE PROTEIN DSBD"/>
    <property type="match status" value="1"/>
</dbReference>
<dbReference type="GO" id="GO:0045454">
    <property type="term" value="P:cell redox homeostasis"/>
    <property type="evidence" value="ECO:0007669"/>
    <property type="project" value="TreeGrafter"/>
</dbReference>
<evidence type="ECO:0000256" key="4">
    <source>
        <dbReference type="ARBA" id="ARBA00022989"/>
    </source>
</evidence>
<feature type="transmembrane region" description="Helical" evidence="6">
    <location>
        <begin position="252"/>
        <end position="277"/>
    </location>
</feature>
<dbReference type="InterPro" id="IPR028250">
    <property type="entry name" value="DsbDN"/>
</dbReference>
<proteinExistence type="predicted"/>